<dbReference type="Proteomes" id="UP001396334">
    <property type="component" value="Unassembled WGS sequence"/>
</dbReference>
<proteinExistence type="predicted"/>
<gene>
    <name evidence="2" type="ORF">V6N11_017565</name>
</gene>
<feature type="compositionally biased region" description="Low complexity" evidence="1">
    <location>
        <begin position="109"/>
        <end position="119"/>
    </location>
</feature>
<dbReference type="EMBL" id="JBBPBN010000004">
    <property type="protein sequence ID" value="KAK9042495.1"/>
    <property type="molecule type" value="Genomic_DNA"/>
</dbReference>
<feature type="compositionally biased region" description="Polar residues" evidence="1">
    <location>
        <begin position="120"/>
        <end position="129"/>
    </location>
</feature>
<feature type="region of interest" description="Disordered" evidence="1">
    <location>
        <begin position="107"/>
        <end position="129"/>
    </location>
</feature>
<name>A0ABR2TYE4_9ROSI</name>
<reference evidence="2 3" key="1">
    <citation type="journal article" date="2024" name="G3 (Bethesda)">
        <title>Genome assembly of Hibiscus sabdariffa L. provides insights into metabolisms of medicinal natural products.</title>
        <authorList>
            <person name="Kim T."/>
        </authorList>
    </citation>
    <scope>NUCLEOTIDE SEQUENCE [LARGE SCALE GENOMIC DNA]</scope>
    <source>
        <strain evidence="2">TK-2024</strain>
        <tissue evidence="2">Old leaves</tissue>
    </source>
</reference>
<organism evidence="2 3">
    <name type="scientific">Hibiscus sabdariffa</name>
    <name type="common">roselle</name>
    <dbReference type="NCBI Taxonomy" id="183260"/>
    <lineage>
        <taxon>Eukaryota</taxon>
        <taxon>Viridiplantae</taxon>
        <taxon>Streptophyta</taxon>
        <taxon>Embryophyta</taxon>
        <taxon>Tracheophyta</taxon>
        <taxon>Spermatophyta</taxon>
        <taxon>Magnoliopsida</taxon>
        <taxon>eudicotyledons</taxon>
        <taxon>Gunneridae</taxon>
        <taxon>Pentapetalae</taxon>
        <taxon>rosids</taxon>
        <taxon>malvids</taxon>
        <taxon>Malvales</taxon>
        <taxon>Malvaceae</taxon>
        <taxon>Malvoideae</taxon>
        <taxon>Hibiscus</taxon>
    </lineage>
</organism>
<keyword evidence="3" id="KW-1185">Reference proteome</keyword>
<evidence type="ECO:0000313" key="3">
    <source>
        <dbReference type="Proteomes" id="UP001396334"/>
    </source>
</evidence>
<evidence type="ECO:0000313" key="2">
    <source>
        <dbReference type="EMBL" id="KAK9042495.1"/>
    </source>
</evidence>
<comment type="caution">
    <text evidence="2">The sequence shown here is derived from an EMBL/GenBank/DDBJ whole genome shotgun (WGS) entry which is preliminary data.</text>
</comment>
<accession>A0ABR2TYE4</accession>
<evidence type="ECO:0000256" key="1">
    <source>
        <dbReference type="SAM" id="MobiDB-lite"/>
    </source>
</evidence>
<protein>
    <submittedName>
        <fullName evidence="2">Uncharacterized protein</fullName>
    </submittedName>
</protein>
<sequence>MGLPLQYEEAYTIRSMWVHCLVEKSLNGWDDEGGNPRVAGIIFGDEEEPKNFIVRHTEYHVRTWKYQDEDAPPGGSSGDVAPPFLVIFIFLVLDVGVDEQIVSFAPLASPTSSTSPPSTIGTANTKTAT</sequence>